<dbReference type="InterPro" id="IPR008928">
    <property type="entry name" value="6-hairpin_glycosidase_sf"/>
</dbReference>
<dbReference type="Proteomes" id="UP000000322">
    <property type="component" value="Chromosome"/>
</dbReference>
<keyword evidence="4" id="KW-1185">Reference proteome</keyword>
<reference evidence="3 4" key="1">
    <citation type="journal article" date="2009" name="Stand. Genomic Sci.">
        <title>Complete genome sequence of Sanguibacter keddieii type strain (ST-74).</title>
        <authorList>
            <person name="Ivanova N."/>
            <person name="Sikorski J."/>
            <person name="Sims D."/>
            <person name="Brettin T."/>
            <person name="Detter J.C."/>
            <person name="Han C."/>
            <person name="Lapidus A."/>
            <person name="Copeland A."/>
            <person name="Glavina Del Rio T."/>
            <person name="Nolan M."/>
            <person name="Chen F."/>
            <person name="Lucas S."/>
            <person name="Tice H."/>
            <person name="Cheng J.F."/>
            <person name="Bruce D."/>
            <person name="Goodwin L."/>
            <person name="Pitluck S."/>
            <person name="Pati A."/>
            <person name="Mavromatis K."/>
            <person name="Chen A."/>
            <person name="Palaniappan K."/>
            <person name="D'haeseleer P."/>
            <person name="Chain P."/>
            <person name="Bristow J."/>
            <person name="Eisen J.A."/>
            <person name="Markowitz V."/>
            <person name="Hugenholtz P."/>
            <person name="Goker M."/>
            <person name="Pukall R."/>
            <person name="Klenk H.P."/>
            <person name="Kyrpides N.C."/>
        </authorList>
    </citation>
    <scope>NUCLEOTIDE SEQUENCE [LARGE SCALE GENOMIC DNA]</scope>
    <source>
        <strain evidence="4">ATCC 51767 / DSM 10542 / NCFB 3025 / ST-74</strain>
    </source>
</reference>
<dbReference type="KEGG" id="ske:Sked_26250"/>
<evidence type="ECO:0000313" key="3">
    <source>
        <dbReference type="EMBL" id="ACZ22529.1"/>
    </source>
</evidence>
<dbReference type="PANTHER" id="PTHR13174:SF3">
    <property type="entry name" value="D-GLUCURONYL C5-EPIMERASE"/>
    <property type="match status" value="1"/>
</dbReference>
<gene>
    <name evidence="3" type="ordered locus">Sked_26250</name>
</gene>
<dbReference type="STRING" id="446469.Sked_26250"/>
<dbReference type="SUPFAM" id="SSF48208">
    <property type="entry name" value="Six-hairpin glycosidases"/>
    <property type="match status" value="1"/>
</dbReference>
<protein>
    <submittedName>
        <fullName evidence="3">D-glucuronyl C5-epimerase</fullName>
    </submittedName>
</protein>
<dbReference type="InterPro" id="IPR010598">
    <property type="entry name" value="C5-epim_C"/>
</dbReference>
<dbReference type="GO" id="GO:0047464">
    <property type="term" value="F:heparosan-N-sulfate-glucuronate 5-epimerase activity"/>
    <property type="evidence" value="ECO:0007669"/>
    <property type="project" value="InterPro"/>
</dbReference>
<feature type="chain" id="PRO_5039000912" evidence="1">
    <location>
        <begin position="23"/>
        <end position="355"/>
    </location>
</feature>
<dbReference type="PANTHER" id="PTHR13174">
    <property type="entry name" value="D-GLUCURONYL C5-EPIMERASE"/>
    <property type="match status" value="1"/>
</dbReference>
<feature type="signal peptide" evidence="1">
    <location>
        <begin position="1"/>
        <end position="22"/>
    </location>
</feature>
<name>D1BKQ2_SANKS</name>
<dbReference type="HOGENOM" id="CLU_780517_0_0_11"/>
<feature type="domain" description="D-glucuronyl C5-epimerase C-terminal" evidence="2">
    <location>
        <begin position="157"/>
        <end position="339"/>
    </location>
</feature>
<evidence type="ECO:0000256" key="1">
    <source>
        <dbReference type="SAM" id="SignalP"/>
    </source>
</evidence>
<proteinExistence type="predicted"/>
<accession>D1BKQ2</accession>
<sequence length="355" mass="38052">MRRRGTIHPSLTSALVALGLLAAPVLTSCTTEPDVVEAVSCVDGPGLSPAPGVAGPVAGFGVSGLRPGPVTPDYYAVTERTLVDLDDPAVDDDGALVSEATHGRGPDYHPVALAQYGLATLGSYELTGDPEYLRRALATATRLLDGATTADDGALWFAYPFEYSMHGDESMTLEAPWYSGMAQGQGLSLFTRLADQTGDPLWADAAEQTFRTFEVEGPADGDASTPWFVHVDASGCLWFEEYVGSVEPVQVVNGHIYATFGLYDYARLTDDEAAVELFDGAATTVLHSFGAYRARGDVSYYCAGQYCKDREWQPGSYHRGVVRQVETLALMTSDRAFLDRAVILRADYEASGSTD</sequence>
<dbReference type="PROSITE" id="PS51257">
    <property type="entry name" value="PROKAR_LIPOPROTEIN"/>
    <property type="match status" value="1"/>
</dbReference>
<dbReference type="GO" id="GO:0015012">
    <property type="term" value="P:heparan sulfate proteoglycan biosynthetic process"/>
    <property type="evidence" value="ECO:0007669"/>
    <property type="project" value="InterPro"/>
</dbReference>
<dbReference type="EMBL" id="CP001819">
    <property type="protein sequence ID" value="ACZ22529.1"/>
    <property type="molecule type" value="Genomic_DNA"/>
</dbReference>
<dbReference type="InterPro" id="IPR039721">
    <property type="entry name" value="C5-epimerase"/>
</dbReference>
<dbReference type="GO" id="GO:0005975">
    <property type="term" value="P:carbohydrate metabolic process"/>
    <property type="evidence" value="ECO:0007669"/>
    <property type="project" value="InterPro"/>
</dbReference>
<organism evidence="3 4">
    <name type="scientific">Sanguibacter keddieii (strain ATCC 51767 / DSM 10542 / NCFB 3025 / ST-74)</name>
    <dbReference type="NCBI Taxonomy" id="446469"/>
    <lineage>
        <taxon>Bacteria</taxon>
        <taxon>Bacillati</taxon>
        <taxon>Actinomycetota</taxon>
        <taxon>Actinomycetes</taxon>
        <taxon>Micrococcales</taxon>
        <taxon>Sanguibacteraceae</taxon>
        <taxon>Sanguibacter</taxon>
    </lineage>
</organism>
<evidence type="ECO:0000313" key="4">
    <source>
        <dbReference type="Proteomes" id="UP000000322"/>
    </source>
</evidence>
<dbReference type="Pfam" id="PF06662">
    <property type="entry name" value="C5-epim_C"/>
    <property type="match status" value="1"/>
</dbReference>
<dbReference type="eggNOG" id="COG5017">
    <property type="taxonomic scope" value="Bacteria"/>
</dbReference>
<evidence type="ECO:0000259" key="2">
    <source>
        <dbReference type="Pfam" id="PF06662"/>
    </source>
</evidence>
<keyword evidence="1" id="KW-0732">Signal</keyword>
<dbReference type="AlphaFoldDB" id="D1BKQ2"/>
<dbReference type="Gene3D" id="1.50.10.20">
    <property type="match status" value="1"/>
</dbReference>